<name>A0A538TDN1_UNCEI</name>
<comment type="similarity">
    <text evidence="1">Belongs to the polysaccharide synthase family.</text>
</comment>
<keyword evidence="3" id="KW-0812">Transmembrane</keyword>
<feature type="domain" description="Bacterial sugar transferase" evidence="4">
    <location>
        <begin position="670"/>
        <end position="723"/>
    </location>
</feature>
<evidence type="ECO:0000259" key="4">
    <source>
        <dbReference type="Pfam" id="PF02397"/>
    </source>
</evidence>
<feature type="transmembrane region" description="Helical" evidence="3">
    <location>
        <begin position="78"/>
        <end position="98"/>
    </location>
</feature>
<organism evidence="6 7">
    <name type="scientific">Eiseniibacteriota bacterium</name>
    <dbReference type="NCBI Taxonomy" id="2212470"/>
    <lineage>
        <taxon>Bacteria</taxon>
        <taxon>Candidatus Eiseniibacteriota</taxon>
    </lineage>
</organism>
<feature type="region of interest" description="Disordered" evidence="2">
    <location>
        <begin position="725"/>
        <end position="746"/>
    </location>
</feature>
<dbReference type="Pfam" id="PF02397">
    <property type="entry name" value="Bac_transf"/>
    <property type="match status" value="1"/>
</dbReference>
<sequence>MIQPKKALRPFLLLLGYSALANLAFVLALLLRFDGAVPTRAWSGYRSVALPFTLLTLAGYYVAGMFHGLWRYAGRGTLIQILKASTLSAIGMAGLLLLTRGGPFPWSAVVLTWAGQLLLLGTARLAWLAGRDRALQVERVPVTRTLVIGADSTGIHLVQEMRHRRPGKEALSAVGFLDDEAWLTGRLVEGVKVLGTIADLARAIAEQRVELVIVSDARLPARVVRQIARTADEAGVRVKTLPGLSDFRSDRPVLAQMRDVRIEDLLGRRPVDLNLDEVAGLLRGERVLVTGAGGSIGSELARQAAGFEPELLVLLDHAENGLYFVHHDLTARRPPFPVLPVVADIQDEQGVEAVFARHRPTVVLHAAAHKHVPLLELNPREAVLNNIHGTRVLADAAERHGVGKFVLISTDKAVNPSSVMGASKRVCEMLLQSRSGGATRFVAVRFGNVLGSDGSVVPLFQRQLERGGPLTVTHAEARRYFMTVSEAARLVLQASAMGRGGEVFLLEMGEPVRILDLARQLIHLAGLREGDDVQIVFTGLRPGEKLFEELHTDSERTRITRHERILTWDWDAREAAPLLGEVTALVALAEGDADPQAIRDALHRVVPEYRELERHESEPVPTVPAVELLAGHRGQGGTPSSEAPTRVAPVPIPSDLVSSHAPRPFVPPSLAGPPGVTGLAELFEGREADATAPRRLRQDLYYVDNRSILVDVRTLARTFGVVVRRGGGGAARPTRGSRESPTRTAR</sequence>
<dbReference type="PANTHER" id="PTHR43318">
    <property type="entry name" value="UDP-N-ACETYLGLUCOSAMINE 4,6-DEHYDRATASE"/>
    <property type="match status" value="1"/>
</dbReference>
<evidence type="ECO:0000256" key="2">
    <source>
        <dbReference type="SAM" id="MobiDB-lite"/>
    </source>
</evidence>
<protein>
    <submittedName>
        <fullName evidence="6">NAD-dependent epimerase/dehydratase family protein</fullName>
    </submittedName>
</protein>
<dbReference type="InterPro" id="IPR003362">
    <property type="entry name" value="Bact_transf"/>
</dbReference>
<dbReference type="Pfam" id="PF02719">
    <property type="entry name" value="Polysacc_synt_2"/>
    <property type="match status" value="1"/>
</dbReference>
<accession>A0A538TDN1</accession>
<feature type="domain" description="Polysaccharide biosynthesis protein CapD-like" evidence="5">
    <location>
        <begin position="287"/>
        <end position="567"/>
    </location>
</feature>
<feature type="compositionally biased region" description="Basic and acidic residues" evidence="2">
    <location>
        <begin position="736"/>
        <end position="746"/>
    </location>
</feature>
<evidence type="ECO:0000256" key="1">
    <source>
        <dbReference type="ARBA" id="ARBA00007430"/>
    </source>
</evidence>
<dbReference type="InterPro" id="IPR051203">
    <property type="entry name" value="Polysaccharide_Synthase-Rel"/>
</dbReference>
<dbReference type="Pfam" id="PF13727">
    <property type="entry name" value="CoA_binding_3"/>
    <property type="match status" value="1"/>
</dbReference>
<dbReference type="AlphaFoldDB" id="A0A538TDN1"/>
<keyword evidence="3" id="KW-1133">Transmembrane helix</keyword>
<dbReference type="SUPFAM" id="SSF51735">
    <property type="entry name" value="NAD(P)-binding Rossmann-fold domains"/>
    <property type="match status" value="2"/>
</dbReference>
<evidence type="ECO:0000259" key="5">
    <source>
        <dbReference type="Pfam" id="PF02719"/>
    </source>
</evidence>
<keyword evidence="3" id="KW-0472">Membrane</keyword>
<dbReference type="Gene3D" id="3.40.50.720">
    <property type="entry name" value="NAD(P)-binding Rossmann-like Domain"/>
    <property type="match status" value="2"/>
</dbReference>
<evidence type="ECO:0000313" key="6">
    <source>
        <dbReference type="EMBL" id="TMQ61752.1"/>
    </source>
</evidence>
<gene>
    <name evidence="6" type="ORF">E6K78_12460</name>
</gene>
<dbReference type="Proteomes" id="UP000316609">
    <property type="component" value="Unassembled WGS sequence"/>
</dbReference>
<evidence type="ECO:0000313" key="7">
    <source>
        <dbReference type="Proteomes" id="UP000316609"/>
    </source>
</evidence>
<feature type="transmembrane region" description="Helical" evidence="3">
    <location>
        <begin position="12"/>
        <end position="33"/>
    </location>
</feature>
<dbReference type="CDD" id="cd05237">
    <property type="entry name" value="UDP_invert_4-6DH_SDR_e"/>
    <property type="match status" value="1"/>
</dbReference>
<evidence type="ECO:0000256" key="3">
    <source>
        <dbReference type="SAM" id="Phobius"/>
    </source>
</evidence>
<reference evidence="6 7" key="1">
    <citation type="journal article" date="2019" name="Nat. Microbiol.">
        <title>Mediterranean grassland soil C-N compound turnover is dependent on rainfall and depth, and is mediated by genomically divergent microorganisms.</title>
        <authorList>
            <person name="Diamond S."/>
            <person name="Andeer P.F."/>
            <person name="Li Z."/>
            <person name="Crits-Christoph A."/>
            <person name="Burstein D."/>
            <person name="Anantharaman K."/>
            <person name="Lane K.R."/>
            <person name="Thomas B.C."/>
            <person name="Pan C."/>
            <person name="Northen T.R."/>
            <person name="Banfield J.F."/>
        </authorList>
    </citation>
    <scope>NUCLEOTIDE SEQUENCE [LARGE SCALE GENOMIC DNA]</scope>
    <source>
        <strain evidence="6">WS_8</strain>
    </source>
</reference>
<comment type="caution">
    <text evidence="6">The sequence shown here is derived from an EMBL/GenBank/DDBJ whole genome shotgun (WGS) entry which is preliminary data.</text>
</comment>
<dbReference type="InterPro" id="IPR003869">
    <property type="entry name" value="Polysac_CapD-like"/>
</dbReference>
<proteinExistence type="inferred from homology"/>
<dbReference type="InterPro" id="IPR036291">
    <property type="entry name" value="NAD(P)-bd_dom_sf"/>
</dbReference>
<feature type="transmembrane region" description="Helical" evidence="3">
    <location>
        <begin position="45"/>
        <end position="66"/>
    </location>
</feature>
<dbReference type="EMBL" id="VBOY01000159">
    <property type="protein sequence ID" value="TMQ61752.1"/>
    <property type="molecule type" value="Genomic_DNA"/>
</dbReference>
<dbReference type="PANTHER" id="PTHR43318:SF1">
    <property type="entry name" value="POLYSACCHARIDE BIOSYNTHESIS PROTEIN EPSC-RELATED"/>
    <property type="match status" value="1"/>
</dbReference>